<evidence type="ECO:0000313" key="2">
    <source>
        <dbReference type="EMBL" id="QPT40920.1"/>
    </source>
</evidence>
<gene>
    <name evidence="2" type="ORF">I6G29_05015</name>
    <name evidence="3" type="ORF">NCTC11997_01057</name>
</gene>
<feature type="domain" description="Winged helix-turn-helix" evidence="1">
    <location>
        <begin position="37"/>
        <end position="101"/>
    </location>
</feature>
<organism evidence="3 4">
    <name type="scientific">Oligella ureolytica</name>
    <dbReference type="NCBI Taxonomy" id="90244"/>
    <lineage>
        <taxon>Bacteria</taxon>
        <taxon>Pseudomonadati</taxon>
        <taxon>Pseudomonadota</taxon>
        <taxon>Betaproteobacteria</taxon>
        <taxon>Burkholderiales</taxon>
        <taxon>Alcaligenaceae</taxon>
        <taxon>Oligella</taxon>
    </lineage>
</organism>
<evidence type="ECO:0000313" key="4">
    <source>
        <dbReference type="Proteomes" id="UP000254603"/>
    </source>
</evidence>
<dbReference type="STRING" id="1122619.GCA_000373745_00678"/>
<proteinExistence type="predicted"/>
<keyword evidence="5" id="KW-1185">Reference proteome</keyword>
<reference evidence="3 4" key="1">
    <citation type="submission" date="2018-06" db="EMBL/GenBank/DDBJ databases">
        <authorList>
            <consortium name="Pathogen Informatics"/>
            <person name="Doyle S."/>
        </authorList>
    </citation>
    <scope>NUCLEOTIDE SEQUENCE [LARGE SCALE GENOMIC DNA]</scope>
    <source>
        <strain evidence="3 4">NCTC11997</strain>
    </source>
</reference>
<name>A0A378XE19_9BURK</name>
<reference evidence="2 5" key="2">
    <citation type="submission" date="2020-12" db="EMBL/GenBank/DDBJ databases">
        <title>FDA dAtabase for Regulatory Grade micrObial Sequences (FDA-ARGOS): Supporting development and validation of Infectious Disease Dx tests.</title>
        <authorList>
            <person name="Sproer C."/>
            <person name="Gronow S."/>
            <person name="Severitt S."/>
            <person name="Schroder I."/>
            <person name="Tallon L."/>
            <person name="Sadzewicz L."/>
            <person name="Zhao X."/>
            <person name="Boylan J."/>
            <person name="Ott S."/>
            <person name="Bowen H."/>
            <person name="Vavikolanu K."/>
            <person name="Mehta A."/>
            <person name="Aluvathingal J."/>
            <person name="Nadendla S."/>
            <person name="Lowell S."/>
            <person name="Myers T."/>
            <person name="Yan Y."/>
            <person name="Sichtig H."/>
        </authorList>
    </citation>
    <scope>NUCLEOTIDE SEQUENCE [LARGE SCALE GENOMIC DNA]</scope>
    <source>
        <strain evidence="2 5">FDAARGOS_872</strain>
    </source>
</reference>
<sequence length="106" mass="12052">MKNAPTTKSNESAKDQKQYNICNTAKDGKKPINPQTKKARILELLQKRSLNRFEAERYGDHCLNSTISSLRKDGYIIHGVMEKVPTRFGKPVPVKRYFLVKGASND</sequence>
<dbReference type="EMBL" id="UGSB01000001">
    <property type="protein sequence ID" value="SUA53185.1"/>
    <property type="molecule type" value="Genomic_DNA"/>
</dbReference>
<evidence type="ECO:0000313" key="5">
    <source>
        <dbReference type="Proteomes" id="UP000594903"/>
    </source>
</evidence>
<dbReference type="Proteomes" id="UP000594903">
    <property type="component" value="Chromosome"/>
</dbReference>
<dbReference type="EMBL" id="CP065725">
    <property type="protein sequence ID" value="QPT40920.1"/>
    <property type="molecule type" value="Genomic_DNA"/>
</dbReference>
<dbReference type="Pfam" id="PF14090">
    <property type="entry name" value="HTH_39"/>
    <property type="match status" value="1"/>
</dbReference>
<dbReference type="OrthoDB" id="7065051at2"/>
<protein>
    <recommendedName>
        <fullName evidence="1">Winged helix-turn-helix domain-containing protein</fullName>
    </recommendedName>
</protein>
<dbReference type="InterPro" id="IPR055245">
    <property type="entry name" value="HTH_proteobacteria"/>
</dbReference>
<dbReference type="Proteomes" id="UP000254603">
    <property type="component" value="Unassembled WGS sequence"/>
</dbReference>
<accession>A0A378XE19</accession>
<evidence type="ECO:0000259" key="1">
    <source>
        <dbReference type="Pfam" id="PF14090"/>
    </source>
</evidence>
<dbReference type="RefSeq" id="WP_018573856.1">
    <property type="nucleotide sequence ID" value="NZ_CP065725.1"/>
</dbReference>
<dbReference type="AlphaFoldDB" id="A0A378XE19"/>
<evidence type="ECO:0000313" key="3">
    <source>
        <dbReference type="EMBL" id="SUA53185.1"/>
    </source>
</evidence>